<evidence type="ECO:0000313" key="2">
    <source>
        <dbReference type="Proteomes" id="UP000824017"/>
    </source>
</evidence>
<dbReference type="Gene3D" id="3.40.50.1000">
    <property type="entry name" value="HAD superfamily/HAD-like"/>
    <property type="match status" value="1"/>
</dbReference>
<evidence type="ECO:0000313" key="1">
    <source>
        <dbReference type="EMBL" id="HIZ12431.1"/>
    </source>
</evidence>
<dbReference type="InterPro" id="IPR000150">
    <property type="entry name" value="Cof"/>
</dbReference>
<dbReference type="Pfam" id="PF08282">
    <property type="entry name" value="Hydrolase_3"/>
    <property type="match status" value="1"/>
</dbReference>
<dbReference type="GO" id="GO:0000287">
    <property type="term" value="F:magnesium ion binding"/>
    <property type="evidence" value="ECO:0007669"/>
    <property type="project" value="TreeGrafter"/>
</dbReference>
<comment type="caution">
    <text evidence="1">The sequence shown here is derived from an EMBL/GenBank/DDBJ whole genome shotgun (WGS) entry which is preliminary data.</text>
</comment>
<name>A0A9D2D8H8_9FIRM</name>
<gene>
    <name evidence="1" type="ORF">H9817_00675</name>
</gene>
<dbReference type="InterPro" id="IPR006379">
    <property type="entry name" value="HAD-SF_hydro_IIB"/>
</dbReference>
<dbReference type="PANTHER" id="PTHR10000">
    <property type="entry name" value="PHOSPHOSERINE PHOSPHATASE"/>
    <property type="match status" value="1"/>
</dbReference>
<dbReference type="GO" id="GO:0016791">
    <property type="term" value="F:phosphatase activity"/>
    <property type="evidence" value="ECO:0007669"/>
    <property type="project" value="TreeGrafter"/>
</dbReference>
<dbReference type="NCBIfam" id="TIGR00099">
    <property type="entry name" value="Cof-subfamily"/>
    <property type="match status" value="1"/>
</dbReference>
<keyword evidence="1" id="KW-0378">Hydrolase</keyword>
<dbReference type="Proteomes" id="UP000824017">
    <property type="component" value="Unassembled WGS sequence"/>
</dbReference>
<dbReference type="SFLD" id="SFLDG01140">
    <property type="entry name" value="C2.B:_Phosphomannomutase_and_P"/>
    <property type="match status" value="1"/>
</dbReference>
<dbReference type="AlphaFoldDB" id="A0A9D2D8H8"/>
<dbReference type="Gene3D" id="3.30.1240.10">
    <property type="match status" value="1"/>
</dbReference>
<dbReference type="CDD" id="cd07516">
    <property type="entry name" value="HAD_Pase"/>
    <property type="match status" value="1"/>
</dbReference>
<dbReference type="SUPFAM" id="SSF56784">
    <property type="entry name" value="HAD-like"/>
    <property type="match status" value="1"/>
</dbReference>
<organism evidence="1 2">
    <name type="scientific">Candidatus Mediterraneibacter stercorigallinarum</name>
    <dbReference type="NCBI Taxonomy" id="2838686"/>
    <lineage>
        <taxon>Bacteria</taxon>
        <taxon>Bacillati</taxon>
        <taxon>Bacillota</taxon>
        <taxon>Clostridia</taxon>
        <taxon>Lachnospirales</taxon>
        <taxon>Lachnospiraceae</taxon>
        <taxon>Mediterraneibacter</taxon>
    </lineage>
</organism>
<accession>A0A9D2D8H8</accession>
<reference evidence="1" key="1">
    <citation type="journal article" date="2021" name="PeerJ">
        <title>Extensive microbial diversity within the chicken gut microbiome revealed by metagenomics and culture.</title>
        <authorList>
            <person name="Gilroy R."/>
            <person name="Ravi A."/>
            <person name="Getino M."/>
            <person name="Pursley I."/>
            <person name="Horton D.L."/>
            <person name="Alikhan N.F."/>
            <person name="Baker D."/>
            <person name="Gharbi K."/>
            <person name="Hall N."/>
            <person name="Watson M."/>
            <person name="Adriaenssens E.M."/>
            <person name="Foster-Nyarko E."/>
            <person name="Jarju S."/>
            <person name="Secka A."/>
            <person name="Antonio M."/>
            <person name="Oren A."/>
            <person name="Chaudhuri R.R."/>
            <person name="La Ragione R."/>
            <person name="Hildebrand F."/>
            <person name="Pallen M.J."/>
        </authorList>
    </citation>
    <scope>NUCLEOTIDE SEQUENCE</scope>
    <source>
        <strain evidence="1">ChiGjej1B1-13045</strain>
    </source>
</reference>
<proteinExistence type="predicted"/>
<reference evidence="1" key="2">
    <citation type="submission" date="2021-04" db="EMBL/GenBank/DDBJ databases">
        <authorList>
            <person name="Gilroy R."/>
        </authorList>
    </citation>
    <scope>NUCLEOTIDE SEQUENCE</scope>
    <source>
        <strain evidence="1">ChiGjej1B1-13045</strain>
    </source>
</reference>
<dbReference type="NCBIfam" id="TIGR01484">
    <property type="entry name" value="HAD-SF-IIB"/>
    <property type="match status" value="1"/>
</dbReference>
<protein>
    <submittedName>
        <fullName evidence="1">Cof-type HAD-IIB family hydrolase</fullName>
    </submittedName>
</protein>
<dbReference type="InterPro" id="IPR036412">
    <property type="entry name" value="HAD-like_sf"/>
</dbReference>
<dbReference type="InterPro" id="IPR023214">
    <property type="entry name" value="HAD_sf"/>
</dbReference>
<sequence length="273" mass="30269">MKYELICLDIDGTLLDDEKRLLPEVKEKVRQAAEKGMKIVLGSARMPAGVESIAKELGLECIMICDAGAYILKGEECIASRHLSAASMREVYEEYAERYGLNMWIFRDRDWYITGMDDHIAREIQIIGYDPQTVDAKETADRWEKEQTGPSKLLFAAEPEQIRQIQGEIRAKLSLGTWPDIDVACSSDIFLEIFPKGVDKGSALLEICRGLKIPAEKAIAFGDSEMDIPMIETAGLGVAMGNAAESLKKKADFVTITNNEAGVAYALDNLIQI</sequence>
<dbReference type="GO" id="GO:0005829">
    <property type="term" value="C:cytosol"/>
    <property type="evidence" value="ECO:0007669"/>
    <property type="project" value="TreeGrafter"/>
</dbReference>
<dbReference type="EMBL" id="DXCD01000021">
    <property type="protein sequence ID" value="HIZ12431.1"/>
    <property type="molecule type" value="Genomic_DNA"/>
</dbReference>
<dbReference type="SFLD" id="SFLDS00003">
    <property type="entry name" value="Haloacid_Dehalogenase"/>
    <property type="match status" value="1"/>
</dbReference>
<dbReference type="PANTHER" id="PTHR10000:SF8">
    <property type="entry name" value="HAD SUPERFAMILY HYDROLASE-LIKE, TYPE 3"/>
    <property type="match status" value="1"/>
</dbReference>